<keyword evidence="2 6" id="KW-0699">rRNA-binding</keyword>
<evidence type="ECO:0000313" key="8">
    <source>
        <dbReference type="EMBL" id="ANN69219.1"/>
    </source>
</evidence>
<comment type="function">
    <text evidence="6">One of the primary rRNA binding proteins, it binds specifically to the 5'-end of 16S ribosomal RNA.</text>
</comment>
<dbReference type="OrthoDB" id="9811714at2"/>
<dbReference type="Proteomes" id="UP000091897">
    <property type="component" value="Chromosome"/>
</dbReference>
<dbReference type="GO" id="GO:0019843">
    <property type="term" value="F:rRNA binding"/>
    <property type="evidence" value="ECO:0007669"/>
    <property type="project" value="UniProtKB-UniRule"/>
</dbReference>
<evidence type="ECO:0000256" key="3">
    <source>
        <dbReference type="ARBA" id="ARBA00022884"/>
    </source>
</evidence>
<dbReference type="RefSeq" id="WP_066357377.1">
    <property type="nucleotide sequence ID" value="NZ_CBCSFJ010000017.1"/>
</dbReference>
<organism evidence="9 11">
    <name type="scientific">Bordetella bronchialis</name>
    <dbReference type="NCBI Taxonomy" id="463025"/>
    <lineage>
        <taxon>Bacteria</taxon>
        <taxon>Pseudomonadati</taxon>
        <taxon>Pseudomonadota</taxon>
        <taxon>Betaproteobacteria</taxon>
        <taxon>Burkholderiales</taxon>
        <taxon>Alcaligenaceae</taxon>
        <taxon>Bordetella</taxon>
    </lineage>
</organism>
<dbReference type="SUPFAM" id="SSF50249">
    <property type="entry name" value="Nucleic acid-binding proteins"/>
    <property type="match status" value="1"/>
</dbReference>
<evidence type="ECO:0000256" key="2">
    <source>
        <dbReference type="ARBA" id="ARBA00022730"/>
    </source>
</evidence>
<dbReference type="NCBIfam" id="TIGR03635">
    <property type="entry name" value="uS17_bact"/>
    <property type="match status" value="1"/>
</dbReference>
<dbReference type="HAMAP" id="MF_01345_B">
    <property type="entry name" value="Ribosomal_uS17_B"/>
    <property type="match status" value="1"/>
</dbReference>
<dbReference type="PRINTS" id="PR00973">
    <property type="entry name" value="RIBOSOMALS17"/>
</dbReference>
<evidence type="ECO:0000256" key="1">
    <source>
        <dbReference type="ARBA" id="ARBA00010254"/>
    </source>
</evidence>
<dbReference type="AlphaFoldDB" id="A0A193FQ60"/>
<evidence type="ECO:0000313" key="9">
    <source>
        <dbReference type="EMBL" id="ANN74371.1"/>
    </source>
</evidence>
<dbReference type="GO" id="GO:0006412">
    <property type="term" value="P:translation"/>
    <property type="evidence" value="ECO:0007669"/>
    <property type="project" value="UniProtKB-UniRule"/>
</dbReference>
<dbReference type="Pfam" id="PF00366">
    <property type="entry name" value="Ribosomal_S17"/>
    <property type="match status" value="1"/>
</dbReference>
<dbReference type="KEGG" id="bbro:BAU06_25525"/>
<keyword evidence="4 6" id="KW-0689">Ribosomal protein</keyword>
<dbReference type="EMBL" id="CP016171">
    <property type="protein sequence ID" value="ANN74371.1"/>
    <property type="molecule type" value="Genomic_DNA"/>
</dbReference>
<dbReference type="Proteomes" id="UP000092213">
    <property type="component" value="Chromosome"/>
</dbReference>
<dbReference type="PANTHER" id="PTHR10744:SF1">
    <property type="entry name" value="SMALL RIBOSOMAL SUBUNIT PROTEIN US17M"/>
    <property type="match status" value="1"/>
</dbReference>
<comment type="similarity">
    <text evidence="1 6 7">Belongs to the universal ribosomal protein uS17 family.</text>
</comment>
<comment type="subunit">
    <text evidence="6">Part of the 30S ribosomal subunit.</text>
</comment>
<dbReference type="InterPro" id="IPR019979">
    <property type="entry name" value="Ribosomal_uS17_CS"/>
</dbReference>
<dbReference type="Gene3D" id="2.40.50.140">
    <property type="entry name" value="Nucleic acid-binding proteins"/>
    <property type="match status" value="1"/>
</dbReference>
<dbReference type="GO" id="GO:0003735">
    <property type="term" value="F:structural constituent of ribosome"/>
    <property type="evidence" value="ECO:0007669"/>
    <property type="project" value="UniProtKB-UniRule"/>
</dbReference>
<evidence type="ECO:0000256" key="7">
    <source>
        <dbReference type="RuleBase" id="RU003872"/>
    </source>
</evidence>
<protein>
    <recommendedName>
        <fullName evidence="6">Small ribosomal subunit protein uS17</fullName>
    </recommendedName>
</protein>
<keyword evidence="5 6" id="KW-0687">Ribonucleoprotein</keyword>
<dbReference type="EMBL" id="CP016170">
    <property type="protein sequence ID" value="ANN69219.1"/>
    <property type="molecule type" value="Genomic_DNA"/>
</dbReference>
<accession>A0A193FQ60</accession>
<gene>
    <name evidence="6" type="primary">rpsQ</name>
    <name evidence="8" type="ORF">BAU06_25525</name>
    <name evidence="9" type="ORF">BAU08_26105</name>
</gene>
<dbReference type="InterPro" id="IPR019984">
    <property type="entry name" value="Ribosomal_uS17_bact/chlr"/>
</dbReference>
<sequence length="93" mass="10632">MSETQNTQQAKRKRTLVGKVVSNKMDKTVVVLVERRVKHPIYGKIVMRSNKYKAHDETNQINEGDTVEIAEGRPISRSKSWSVVRLVEAARII</sequence>
<dbReference type="PANTHER" id="PTHR10744">
    <property type="entry name" value="40S RIBOSOMAL PROTEIN S11 FAMILY MEMBER"/>
    <property type="match status" value="1"/>
</dbReference>
<name>A0A193FQ60_9BORD</name>
<evidence type="ECO:0000313" key="10">
    <source>
        <dbReference type="Proteomes" id="UP000091897"/>
    </source>
</evidence>
<dbReference type="PROSITE" id="PS00056">
    <property type="entry name" value="RIBOSOMAL_S17"/>
    <property type="match status" value="1"/>
</dbReference>
<evidence type="ECO:0000313" key="11">
    <source>
        <dbReference type="Proteomes" id="UP000092213"/>
    </source>
</evidence>
<evidence type="ECO:0000256" key="6">
    <source>
        <dbReference type="HAMAP-Rule" id="MF_01345"/>
    </source>
</evidence>
<dbReference type="InterPro" id="IPR000266">
    <property type="entry name" value="Ribosomal_uS17"/>
</dbReference>
<dbReference type="InterPro" id="IPR012340">
    <property type="entry name" value="NA-bd_OB-fold"/>
</dbReference>
<dbReference type="NCBIfam" id="NF004123">
    <property type="entry name" value="PRK05610.1"/>
    <property type="match status" value="1"/>
</dbReference>
<keyword evidence="10" id="KW-1185">Reference proteome</keyword>
<reference evidence="10 11" key="1">
    <citation type="submission" date="2016-06" db="EMBL/GenBank/DDBJ databases">
        <title>Complete genome sequences of Bordetella bronchialis and Bordetella flabilis.</title>
        <authorList>
            <person name="LiPuma J.J."/>
            <person name="Spilker T."/>
        </authorList>
    </citation>
    <scope>NUCLEOTIDE SEQUENCE [LARGE SCALE GENOMIC DNA]</scope>
    <source>
        <strain evidence="9 11">AU17976</strain>
        <strain evidence="8 10">AU3182</strain>
    </source>
</reference>
<evidence type="ECO:0000256" key="4">
    <source>
        <dbReference type="ARBA" id="ARBA00022980"/>
    </source>
</evidence>
<dbReference type="CDD" id="cd00364">
    <property type="entry name" value="Ribosomal_uS17"/>
    <property type="match status" value="1"/>
</dbReference>
<dbReference type="GO" id="GO:0022627">
    <property type="term" value="C:cytosolic small ribosomal subunit"/>
    <property type="evidence" value="ECO:0007669"/>
    <property type="project" value="UniProtKB-UniRule"/>
</dbReference>
<keyword evidence="3 6" id="KW-0694">RNA-binding</keyword>
<evidence type="ECO:0000256" key="5">
    <source>
        <dbReference type="ARBA" id="ARBA00023274"/>
    </source>
</evidence>
<dbReference type="STRING" id="463025.BAU08_26105"/>
<proteinExistence type="inferred from homology"/>